<evidence type="ECO:0000313" key="2">
    <source>
        <dbReference type="EMBL" id="OYQ37420.1"/>
    </source>
</evidence>
<organism evidence="2 3">
    <name type="scientific">Niveispirillum lacus</name>
    <dbReference type="NCBI Taxonomy" id="1981099"/>
    <lineage>
        <taxon>Bacteria</taxon>
        <taxon>Pseudomonadati</taxon>
        <taxon>Pseudomonadota</taxon>
        <taxon>Alphaproteobacteria</taxon>
        <taxon>Rhodospirillales</taxon>
        <taxon>Azospirillaceae</taxon>
        <taxon>Niveispirillum</taxon>
    </lineage>
</organism>
<protein>
    <submittedName>
        <fullName evidence="2">Urea carboxylase</fullName>
    </submittedName>
</protein>
<dbReference type="PANTHER" id="PTHR31527">
    <property type="entry name" value="RE64534P"/>
    <property type="match status" value="1"/>
</dbReference>
<dbReference type="InterPro" id="IPR018959">
    <property type="entry name" value="DUF1989"/>
</dbReference>
<evidence type="ECO:0000259" key="1">
    <source>
        <dbReference type="Pfam" id="PF09347"/>
    </source>
</evidence>
<sequence>MPRQTPEQIAANRARYIELKSAAAGRAPVALPPPTPRDAPLPSADTVKLSETLPGGWYWTGIVQQGQVVRVANPGATPGVSLLAWNRTDPSERYNHADTIKIQWTAELRKGRVLFSDMGRVLLSIVEDSSGRHDTVVGGSTPASVARTYGADSGVRNARDNFILAAGKHGLSQRDIPPCITFFAPVTVTADGRFSFDAAGVTPGDFVSLRAEMDLILAISNTPHPLAPRVSAVPVELTIHSAPAAGPDDLCRTATAEAARGFVNTDAYLSA</sequence>
<gene>
    <name evidence="2" type="ORF">CHU95_01640</name>
</gene>
<proteinExistence type="predicted"/>
<accession>A0A255Z9X4</accession>
<dbReference type="Proteomes" id="UP000216998">
    <property type="component" value="Unassembled WGS sequence"/>
</dbReference>
<comment type="caution">
    <text evidence="2">The sequence shown here is derived from an EMBL/GenBank/DDBJ whole genome shotgun (WGS) entry which is preliminary data.</text>
</comment>
<dbReference type="InterPro" id="IPR017792">
    <property type="entry name" value="UAAP1"/>
</dbReference>
<dbReference type="EMBL" id="NOXU01000015">
    <property type="protein sequence ID" value="OYQ37420.1"/>
    <property type="molecule type" value="Genomic_DNA"/>
</dbReference>
<name>A0A255Z9X4_9PROT</name>
<feature type="domain" description="DUF1989" evidence="1">
    <location>
        <begin position="51"/>
        <end position="216"/>
    </location>
</feature>
<dbReference type="NCBIfam" id="TIGR03425">
    <property type="entry name" value="urea_degr_2"/>
    <property type="match status" value="1"/>
</dbReference>
<dbReference type="PANTHER" id="PTHR31527:SF0">
    <property type="entry name" value="RE64534P"/>
    <property type="match status" value="1"/>
</dbReference>
<dbReference type="Pfam" id="PF09347">
    <property type="entry name" value="DUF1989"/>
    <property type="match status" value="1"/>
</dbReference>
<dbReference type="RefSeq" id="WP_094453067.1">
    <property type="nucleotide sequence ID" value="NZ_NOXU01000015.1"/>
</dbReference>
<dbReference type="AlphaFoldDB" id="A0A255Z9X4"/>
<keyword evidence="3" id="KW-1185">Reference proteome</keyword>
<evidence type="ECO:0000313" key="3">
    <source>
        <dbReference type="Proteomes" id="UP000216998"/>
    </source>
</evidence>
<reference evidence="2 3" key="1">
    <citation type="submission" date="2017-07" db="EMBL/GenBank/DDBJ databases">
        <title>Niveispirillum cyanobacteriorum sp. nov., isolated from cyanobacterial aggregates in a eutrophic lake.</title>
        <authorList>
            <person name="Cai H."/>
        </authorList>
    </citation>
    <scope>NUCLEOTIDE SEQUENCE [LARGE SCALE GENOMIC DNA]</scope>
    <source>
        <strain evidence="3">TH1-14</strain>
    </source>
</reference>
<dbReference type="OrthoDB" id="9772660at2"/>